<proteinExistence type="predicted"/>
<sequence length="74" mass="8724">MKTFPANPRVRGFTSSDNMQRYKIHKQIRKKGFKCEVYARSRTVLIPLDTPEVDPLLMELVKRYGYKIQTEAFS</sequence>
<dbReference type="AlphaFoldDB" id="A0A1M4ZH11"/>
<organism evidence="1 2">
    <name type="scientific">Chryseobacterium vrystaatense</name>
    <dbReference type="NCBI Taxonomy" id="307480"/>
    <lineage>
        <taxon>Bacteria</taxon>
        <taxon>Pseudomonadati</taxon>
        <taxon>Bacteroidota</taxon>
        <taxon>Flavobacteriia</taxon>
        <taxon>Flavobacteriales</taxon>
        <taxon>Weeksellaceae</taxon>
        <taxon>Chryseobacterium group</taxon>
        <taxon>Chryseobacterium</taxon>
    </lineage>
</organism>
<dbReference type="EMBL" id="FQVE01000002">
    <property type="protein sequence ID" value="SHF17092.1"/>
    <property type="molecule type" value="Genomic_DNA"/>
</dbReference>
<accession>A0A1M4ZH11</accession>
<dbReference type="Proteomes" id="UP000184108">
    <property type="component" value="Unassembled WGS sequence"/>
</dbReference>
<reference evidence="2" key="1">
    <citation type="submission" date="2016-11" db="EMBL/GenBank/DDBJ databases">
        <authorList>
            <person name="Varghese N."/>
            <person name="Submissions S."/>
        </authorList>
    </citation>
    <scope>NUCLEOTIDE SEQUENCE [LARGE SCALE GENOMIC DNA]</scope>
    <source>
        <strain evidence="2">YR203</strain>
    </source>
</reference>
<gene>
    <name evidence="1" type="ORF">SAMN02787073_1590</name>
</gene>
<protein>
    <submittedName>
        <fullName evidence="1">Uncharacterized protein</fullName>
    </submittedName>
</protein>
<evidence type="ECO:0000313" key="2">
    <source>
        <dbReference type="Proteomes" id="UP000184108"/>
    </source>
</evidence>
<evidence type="ECO:0000313" key="1">
    <source>
        <dbReference type="EMBL" id="SHF17092.1"/>
    </source>
</evidence>
<name>A0A1M4ZH11_9FLAO</name>